<evidence type="ECO:0000313" key="2">
    <source>
        <dbReference type="Proteomes" id="UP000464577"/>
    </source>
</evidence>
<keyword evidence="2" id="KW-1185">Reference proteome</keyword>
<gene>
    <name evidence="1" type="ORF">GJR95_39340</name>
</gene>
<name>A0A6P1W8K6_9BACT</name>
<reference evidence="1 2" key="1">
    <citation type="submission" date="2019-11" db="EMBL/GenBank/DDBJ databases">
        <title>Spirosoma endbachense sp. nov., isolated from a natural salt meadow.</title>
        <authorList>
            <person name="Rojas J."/>
            <person name="Ambika Manirajan B."/>
            <person name="Ratering S."/>
            <person name="Suarez C."/>
            <person name="Geissler-Plaum R."/>
            <person name="Schnell S."/>
        </authorList>
    </citation>
    <scope>NUCLEOTIDE SEQUENCE [LARGE SCALE GENOMIC DNA]</scope>
    <source>
        <strain evidence="1 2">I-24</strain>
    </source>
</reference>
<protein>
    <recommendedName>
        <fullName evidence="3">Type II toxin-antitoxin system RelE/ParE family toxin</fullName>
    </recommendedName>
</protein>
<dbReference type="Gene3D" id="3.30.2310.20">
    <property type="entry name" value="RelE-like"/>
    <property type="match status" value="1"/>
</dbReference>
<dbReference type="Proteomes" id="UP000464577">
    <property type="component" value="Chromosome"/>
</dbReference>
<dbReference type="KEGG" id="senf:GJR95_39340"/>
<proteinExistence type="predicted"/>
<sequence>MDKSLSGGFAVIFDFYAAYSNSLADRIVSRIIDRVDLLKKGFLEIGQIEPLLFDHPGKPRYLLEGYHKIIYRIIDSQHVLILTVFDVRQDPGRLTVRFE</sequence>
<organism evidence="1 2">
    <name type="scientific">Spirosoma endbachense</name>
    <dbReference type="NCBI Taxonomy" id="2666025"/>
    <lineage>
        <taxon>Bacteria</taxon>
        <taxon>Pseudomonadati</taxon>
        <taxon>Bacteroidota</taxon>
        <taxon>Cytophagia</taxon>
        <taxon>Cytophagales</taxon>
        <taxon>Cytophagaceae</taxon>
        <taxon>Spirosoma</taxon>
    </lineage>
</organism>
<dbReference type="InterPro" id="IPR035093">
    <property type="entry name" value="RelE/ParE_toxin_dom_sf"/>
</dbReference>
<accession>A0A6P1W8K6</accession>
<dbReference type="EMBL" id="CP045997">
    <property type="protein sequence ID" value="QHW00713.1"/>
    <property type="molecule type" value="Genomic_DNA"/>
</dbReference>
<evidence type="ECO:0000313" key="1">
    <source>
        <dbReference type="EMBL" id="QHW00713.1"/>
    </source>
</evidence>
<evidence type="ECO:0008006" key="3">
    <source>
        <dbReference type="Google" id="ProtNLM"/>
    </source>
</evidence>
<dbReference type="RefSeq" id="WP_162391106.1">
    <property type="nucleotide sequence ID" value="NZ_CP045997.1"/>
</dbReference>
<dbReference type="AlphaFoldDB" id="A0A6P1W8K6"/>